<dbReference type="RefSeq" id="WP_187784412.1">
    <property type="nucleotide sequence ID" value="NZ_JACTVA010000015.1"/>
</dbReference>
<dbReference type="PANTHER" id="PTHR37309:SF1">
    <property type="entry name" value="SLR0284 PROTEIN"/>
    <property type="match status" value="1"/>
</dbReference>
<keyword evidence="1" id="KW-0812">Transmembrane</keyword>
<dbReference type="InterPro" id="IPR007165">
    <property type="entry name" value="Phage_holin_4_2"/>
</dbReference>
<dbReference type="EMBL" id="JACTVA010000015">
    <property type="protein sequence ID" value="MBC9207242.1"/>
    <property type="molecule type" value="Genomic_DNA"/>
</dbReference>
<protein>
    <submittedName>
        <fullName evidence="2">Phage holin family protein</fullName>
    </submittedName>
</protein>
<keyword evidence="1" id="KW-0472">Membrane</keyword>
<name>A0ABR7RL05_9PROT</name>
<comment type="caution">
    <text evidence="2">The sequence shown here is derived from an EMBL/GenBank/DDBJ whole genome shotgun (WGS) entry which is preliminary data.</text>
</comment>
<dbReference type="PANTHER" id="PTHR37309">
    <property type="entry name" value="SLR0284 PROTEIN"/>
    <property type="match status" value="1"/>
</dbReference>
<dbReference type="Pfam" id="PF04020">
    <property type="entry name" value="Phage_holin_4_2"/>
    <property type="match status" value="1"/>
</dbReference>
<evidence type="ECO:0000313" key="3">
    <source>
        <dbReference type="Proteomes" id="UP000626026"/>
    </source>
</evidence>
<proteinExistence type="predicted"/>
<keyword evidence="3" id="KW-1185">Reference proteome</keyword>
<feature type="transmembrane region" description="Helical" evidence="1">
    <location>
        <begin position="87"/>
        <end position="106"/>
    </location>
</feature>
<reference evidence="2 3" key="1">
    <citation type="journal article" date="2013" name="Int. J. Syst. Evol. Microbiol.">
        <title>Roseomonas aerophila sp. nov., isolated from air.</title>
        <authorList>
            <person name="Kim S.J."/>
            <person name="Weon H.Y."/>
            <person name="Ahn J.H."/>
            <person name="Hong S.B."/>
            <person name="Seok S.J."/>
            <person name="Whang K.S."/>
            <person name="Kwon S.W."/>
        </authorList>
    </citation>
    <scope>NUCLEOTIDE SEQUENCE [LARGE SCALE GENOMIC DNA]</scope>
    <source>
        <strain evidence="2 3">NBRC 108923</strain>
    </source>
</reference>
<organism evidence="2 3">
    <name type="scientific">Teichococcus aerophilus</name>
    <dbReference type="NCBI Taxonomy" id="1224513"/>
    <lineage>
        <taxon>Bacteria</taxon>
        <taxon>Pseudomonadati</taxon>
        <taxon>Pseudomonadota</taxon>
        <taxon>Alphaproteobacteria</taxon>
        <taxon>Acetobacterales</taxon>
        <taxon>Roseomonadaceae</taxon>
        <taxon>Roseomonas</taxon>
    </lineage>
</organism>
<feature type="transmembrane region" description="Helical" evidence="1">
    <location>
        <begin position="57"/>
        <end position="81"/>
    </location>
</feature>
<sequence length="120" mass="12781">MGFIIRTLITAVAFWVADMLIAGISFSGPINMIIAAIVFGLVNALIRPVLALLTLPLTFITLGLFTLVVNAAMFALTAGLMPGMRVSGFWAAFFGAIIVALVSWVANRMIGGRNEPVVNR</sequence>
<dbReference type="Proteomes" id="UP000626026">
    <property type="component" value="Unassembled WGS sequence"/>
</dbReference>
<evidence type="ECO:0000313" key="2">
    <source>
        <dbReference type="EMBL" id="MBC9207242.1"/>
    </source>
</evidence>
<keyword evidence="1" id="KW-1133">Transmembrane helix</keyword>
<evidence type="ECO:0000256" key="1">
    <source>
        <dbReference type="SAM" id="Phobius"/>
    </source>
</evidence>
<gene>
    <name evidence="2" type="ORF">IBL26_10380</name>
</gene>
<accession>A0ABR7RL05</accession>